<dbReference type="AlphaFoldDB" id="A0A563W5C0"/>
<gene>
    <name evidence="5" type="ORF">H1P_890003</name>
</gene>
<evidence type="ECO:0000256" key="1">
    <source>
        <dbReference type="ARBA" id="ARBA00022553"/>
    </source>
</evidence>
<dbReference type="InterPro" id="IPR011006">
    <property type="entry name" value="CheY-like_superfamily"/>
</dbReference>
<dbReference type="Proteomes" id="UP000320055">
    <property type="component" value="Unassembled WGS sequence"/>
</dbReference>
<keyword evidence="6" id="KW-1185">Reference proteome</keyword>
<dbReference type="Pfam" id="PF00072">
    <property type="entry name" value="Response_reg"/>
    <property type="match status" value="1"/>
</dbReference>
<dbReference type="InterPro" id="IPR050595">
    <property type="entry name" value="Bact_response_regulator"/>
</dbReference>
<dbReference type="SMART" id="SM00448">
    <property type="entry name" value="REC"/>
    <property type="match status" value="1"/>
</dbReference>
<evidence type="ECO:0000259" key="4">
    <source>
        <dbReference type="PROSITE" id="PS50110"/>
    </source>
</evidence>
<dbReference type="EMBL" id="CAACVJ010000697">
    <property type="protein sequence ID" value="VEP18733.1"/>
    <property type="molecule type" value="Genomic_DNA"/>
</dbReference>
<dbReference type="GO" id="GO:0000160">
    <property type="term" value="P:phosphorelay signal transduction system"/>
    <property type="evidence" value="ECO:0007669"/>
    <property type="project" value="UniProtKB-KW"/>
</dbReference>
<dbReference type="OrthoDB" id="457440at2"/>
<dbReference type="RefSeq" id="WP_144868216.1">
    <property type="nucleotide sequence ID" value="NZ_LR213847.1"/>
</dbReference>
<feature type="domain" description="Response regulatory" evidence="4">
    <location>
        <begin position="3"/>
        <end position="119"/>
    </location>
</feature>
<dbReference type="SUPFAM" id="SSF52172">
    <property type="entry name" value="CheY-like"/>
    <property type="match status" value="1"/>
</dbReference>
<protein>
    <submittedName>
        <fullName evidence="5">Two-component response regulator, CheY subfamily protein</fullName>
    </submittedName>
</protein>
<feature type="modified residue" description="4-aspartylphosphate" evidence="3">
    <location>
        <position position="52"/>
    </location>
</feature>
<accession>A0A563W5C0</accession>
<keyword evidence="1 3" id="KW-0597">Phosphoprotein</keyword>
<evidence type="ECO:0000256" key="3">
    <source>
        <dbReference type="PROSITE-ProRule" id="PRU00169"/>
    </source>
</evidence>
<sequence length="119" mass="12983">MSKVLVVDDSLTDRRVLSTYLTEAGMSVLDVESAEEAMEKLGDYQPNLIVLDVVMGGKSGFEMCRTLKADASTKPIPVILCSSKSTEADKMWGDVVGADAYIAKPVNRDELLDKIQKLI</sequence>
<evidence type="ECO:0000313" key="6">
    <source>
        <dbReference type="Proteomes" id="UP000320055"/>
    </source>
</evidence>
<name>A0A563W5C0_9CYAN</name>
<dbReference type="Gene3D" id="3.40.50.2300">
    <property type="match status" value="1"/>
</dbReference>
<dbReference type="PANTHER" id="PTHR44591:SF14">
    <property type="entry name" value="PROTEIN PILG"/>
    <property type="match status" value="1"/>
</dbReference>
<dbReference type="PANTHER" id="PTHR44591">
    <property type="entry name" value="STRESS RESPONSE REGULATOR PROTEIN 1"/>
    <property type="match status" value="1"/>
</dbReference>
<dbReference type="PROSITE" id="PS50110">
    <property type="entry name" value="RESPONSE_REGULATORY"/>
    <property type="match status" value="1"/>
</dbReference>
<organism evidence="5 6">
    <name type="scientific">Hyella patelloides LEGE 07179</name>
    <dbReference type="NCBI Taxonomy" id="945734"/>
    <lineage>
        <taxon>Bacteria</taxon>
        <taxon>Bacillati</taxon>
        <taxon>Cyanobacteriota</taxon>
        <taxon>Cyanophyceae</taxon>
        <taxon>Pleurocapsales</taxon>
        <taxon>Hyellaceae</taxon>
        <taxon>Hyella</taxon>
    </lineage>
</organism>
<proteinExistence type="predicted"/>
<reference evidence="5 6" key="1">
    <citation type="submission" date="2019-01" db="EMBL/GenBank/DDBJ databases">
        <authorList>
            <person name="Brito A."/>
        </authorList>
    </citation>
    <scope>NUCLEOTIDE SEQUENCE [LARGE SCALE GENOMIC DNA]</scope>
    <source>
        <strain evidence="5">1</strain>
    </source>
</reference>
<evidence type="ECO:0000313" key="5">
    <source>
        <dbReference type="EMBL" id="VEP18733.1"/>
    </source>
</evidence>
<evidence type="ECO:0000256" key="2">
    <source>
        <dbReference type="ARBA" id="ARBA00023012"/>
    </source>
</evidence>
<dbReference type="InterPro" id="IPR001789">
    <property type="entry name" value="Sig_transdc_resp-reg_receiver"/>
</dbReference>
<keyword evidence="2" id="KW-0902">Two-component regulatory system</keyword>